<sequence>MIHPQKTDSPYFLFSRYDNSETLNEFLYFSSPVKIIACHTAETINNCFIELENALDSGYFAAGFLSYEAGYHFANINHQKKTAFPLLYFGIFKKPLTISLSALNKLRNNAAIKITSGYYSLPLKKYINDLSKIKHHLQKGNSYQVNYTFKYKFNCAVPSTLNDLNKKHSHIHHGSSALINLFLTLLERQTVPYAVMGEFEDWAILSLSPELFFQKTGKQLFTRPMKGTKSRGITPREDAFNKQFLYSDEKNRAENIMIVDLLRNDLGKISLSGSVKTDKIFSVEEYDTLFQMTSDITSTLKKNINFYKIFQALFPSGSVTGAPKKRTLDIIRSLEKEERNIYTGCIGYISPKKNCLFNIAIRTALINKTSGHGELGIGSGVVFDSIPKKEYEESLLKSSFFVNLPAIKLFSIIETILWENRRYFLLTLHMERLKKTCAFFGYPYDSAKVLKNLKLLSKNFYAEKKYKIRLLIDKQGNMDLSYTPLEKPATSPVKILLSKKTVQSDNIFLHYKTTNRDLYDKELSRHKKNGFFDVLFLNERGELTEGAISNIVLKLNNKFFTPPVSSGLLNGVYRQVLLKHKTRPHVEEKILYLEDIRNASDILLINSVRKITKAILQ</sequence>
<proteinExistence type="predicted"/>
<reference evidence="2 3" key="1">
    <citation type="submission" date="2015-02" db="EMBL/GenBank/DDBJ databases">
        <title>Single-cell genomics of uncultivated deep-branching MTB reveals a conserved set of magnetosome genes.</title>
        <authorList>
            <person name="Kolinko S."/>
            <person name="Richter M."/>
            <person name="Glockner F.O."/>
            <person name="Brachmann A."/>
            <person name="Schuler D."/>
        </authorList>
    </citation>
    <scope>NUCLEOTIDE SEQUENCE [LARGE SCALE GENOMIC DNA]</scope>
    <source>
        <strain evidence="2">SKK-01</strain>
    </source>
</reference>
<organism evidence="2 3">
    <name type="scientific">Candidatus Omnitrophus magneticus</name>
    <dbReference type="NCBI Taxonomy" id="1609969"/>
    <lineage>
        <taxon>Bacteria</taxon>
        <taxon>Pseudomonadati</taxon>
        <taxon>Candidatus Omnitrophota</taxon>
        <taxon>Candidatus Omnitrophus</taxon>
    </lineage>
</organism>
<dbReference type="Pfam" id="PF00425">
    <property type="entry name" value="Chorismate_bind"/>
    <property type="match status" value="1"/>
</dbReference>
<evidence type="ECO:0000313" key="3">
    <source>
        <dbReference type="Proteomes" id="UP000033428"/>
    </source>
</evidence>
<feature type="domain" description="Chorismate-utilising enzyme C-terminal" evidence="1">
    <location>
        <begin position="124"/>
        <end position="397"/>
    </location>
</feature>
<gene>
    <name evidence="2" type="ORF">OMAG_001784</name>
</gene>
<name>A0A0F0CS35_9BACT</name>
<dbReference type="Gene3D" id="3.30.470.10">
    <property type="match status" value="1"/>
</dbReference>
<dbReference type="GO" id="GO:0000162">
    <property type="term" value="P:L-tryptophan biosynthetic process"/>
    <property type="evidence" value="ECO:0007669"/>
    <property type="project" value="TreeGrafter"/>
</dbReference>
<dbReference type="Pfam" id="PF01063">
    <property type="entry name" value="Aminotran_4"/>
    <property type="match status" value="1"/>
</dbReference>
<dbReference type="InterPro" id="IPR043131">
    <property type="entry name" value="BCAT-like_N"/>
</dbReference>
<evidence type="ECO:0000259" key="1">
    <source>
        <dbReference type="Pfam" id="PF00425"/>
    </source>
</evidence>
<comment type="caution">
    <text evidence="2">The sequence shown here is derived from an EMBL/GenBank/DDBJ whole genome shotgun (WGS) entry which is preliminary data.</text>
</comment>
<dbReference type="InterPro" id="IPR043132">
    <property type="entry name" value="BCAT-like_C"/>
</dbReference>
<dbReference type="Gene3D" id="3.20.10.10">
    <property type="entry name" value="D-amino Acid Aminotransferase, subunit A, domain 2"/>
    <property type="match status" value="1"/>
</dbReference>
<dbReference type="GO" id="GO:0046820">
    <property type="term" value="F:4-amino-4-deoxychorismate synthase activity"/>
    <property type="evidence" value="ECO:0007669"/>
    <property type="project" value="TreeGrafter"/>
</dbReference>
<accession>A0A0F0CS35</accession>
<dbReference type="EMBL" id="JYNY01000372">
    <property type="protein sequence ID" value="KJJ84321.1"/>
    <property type="molecule type" value="Genomic_DNA"/>
</dbReference>
<dbReference type="Proteomes" id="UP000033428">
    <property type="component" value="Unassembled WGS sequence"/>
</dbReference>
<dbReference type="InterPro" id="IPR036038">
    <property type="entry name" value="Aminotransferase-like"/>
</dbReference>
<dbReference type="InterPro" id="IPR001544">
    <property type="entry name" value="Aminotrans_IV"/>
</dbReference>
<dbReference type="PANTHER" id="PTHR11236">
    <property type="entry name" value="AMINOBENZOATE/ANTHRANILATE SYNTHASE"/>
    <property type="match status" value="1"/>
</dbReference>
<dbReference type="SUPFAM" id="SSF56322">
    <property type="entry name" value="ADC synthase"/>
    <property type="match status" value="1"/>
</dbReference>
<dbReference type="PANTHER" id="PTHR11236:SF50">
    <property type="entry name" value="AMINODEOXYCHORISMATE SYNTHASE COMPONENT 1"/>
    <property type="match status" value="1"/>
</dbReference>
<dbReference type="AlphaFoldDB" id="A0A0F0CS35"/>
<dbReference type="SUPFAM" id="SSF56752">
    <property type="entry name" value="D-aminoacid aminotransferase-like PLP-dependent enzymes"/>
    <property type="match status" value="1"/>
</dbReference>
<evidence type="ECO:0000313" key="2">
    <source>
        <dbReference type="EMBL" id="KJJ84321.1"/>
    </source>
</evidence>
<dbReference type="PRINTS" id="PR00095">
    <property type="entry name" value="ANTSNTHASEI"/>
</dbReference>
<protein>
    <submittedName>
        <fullName evidence="2">Para-aminobenzoate synthase subunit I</fullName>
    </submittedName>
</protein>
<dbReference type="InterPro" id="IPR019999">
    <property type="entry name" value="Anth_synth_I-like"/>
</dbReference>
<dbReference type="InterPro" id="IPR015890">
    <property type="entry name" value="Chorismate_C"/>
</dbReference>
<dbReference type="PATRIC" id="fig|1609969.3.peg.1910"/>
<keyword evidence="3" id="KW-1185">Reference proteome</keyword>
<dbReference type="InterPro" id="IPR005801">
    <property type="entry name" value="ADC_synthase"/>
</dbReference>
<dbReference type="Gene3D" id="3.60.120.10">
    <property type="entry name" value="Anthranilate synthase"/>
    <property type="match status" value="1"/>
</dbReference>